<evidence type="ECO:0000259" key="1">
    <source>
        <dbReference type="PROSITE" id="PS50280"/>
    </source>
</evidence>
<dbReference type="VEuPathDB" id="FungiDB:BD410DRAFT_110328"/>
<protein>
    <recommendedName>
        <fullName evidence="1">SET domain-containing protein</fullName>
    </recommendedName>
</protein>
<dbReference type="PANTHER" id="PTHR47332">
    <property type="entry name" value="SET DOMAIN-CONTAINING PROTEIN 5"/>
    <property type="match status" value="1"/>
</dbReference>
<evidence type="ECO:0000313" key="3">
    <source>
        <dbReference type="Proteomes" id="UP000294933"/>
    </source>
</evidence>
<dbReference type="SUPFAM" id="SSF82199">
    <property type="entry name" value="SET domain"/>
    <property type="match status" value="1"/>
</dbReference>
<evidence type="ECO:0000313" key="2">
    <source>
        <dbReference type="EMBL" id="TDL24150.1"/>
    </source>
</evidence>
<organism evidence="2 3">
    <name type="scientific">Rickenella mellea</name>
    <dbReference type="NCBI Taxonomy" id="50990"/>
    <lineage>
        <taxon>Eukaryota</taxon>
        <taxon>Fungi</taxon>
        <taxon>Dikarya</taxon>
        <taxon>Basidiomycota</taxon>
        <taxon>Agaricomycotina</taxon>
        <taxon>Agaricomycetes</taxon>
        <taxon>Hymenochaetales</taxon>
        <taxon>Rickenellaceae</taxon>
        <taxon>Rickenella</taxon>
    </lineage>
</organism>
<dbReference type="SMART" id="SM00317">
    <property type="entry name" value="SET"/>
    <property type="match status" value="1"/>
</dbReference>
<dbReference type="EMBL" id="ML170167">
    <property type="protein sequence ID" value="TDL24150.1"/>
    <property type="molecule type" value="Genomic_DNA"/>
</dbReference>
<name>A0A4Y7QBG1_9AGAM</name>
<dbReference type="Proteomes" id="UP000294933">
    <property type="component" value="Unassembled WGS sequence"/>
</dbReference>
<dbReference type="Pfam" id="PF00856">
    <property type="entry name" value="SET"/>
    <property type="match status" value="1"/>
</dbReference>
<feature type="domain" description="SET" evidence="1">
    <location>
        <begin position="140"/>
        <end position="299"/>
    </location>
</feature>
<reference evidence="2 3" key="1">
    <citation type="submission" date="2018-06" db="EMBL/GenBank/DDBJ databases">
        <title>A transcriptomic atlas of mushroom development highlights an independent origin of complex multicellularity.</title>
        <authorList>
            <consortium name="DOE Joint Genome Institute"/>
            <person name="Krizsan K."/>
            <person name="Almasi E."/>
            <person name="Merenyi Z."/>
            <person name="Sahu N."/>
            <person name="Viragh M."/>
            <person name="Koszo T."/>
            <person name="Mondo S."/>
            <person name="Kiss B."/>
            <person name="Balint B."/>
            <person name="Kues U."/>
            <person name="Barry K."/>
            <person name="Hegedus J.C."/>
            <person name="Henrissat B."/>
            <person name="Johnson J."/>
            <person name="Lipzen A."/>
            <person name="Ohm R."/>
            <person name="Nagy I."/>
            <person name="Pangilinan J."/>
            <person name="Yan J."/>
            <person name="Xiong Y."/>
            <person name="Grigoriev I.V."/>
            <person name="Hibbett D.S."/>
            <person name="Nagy L.G."/>
        </authorList>
    </citation>
    <scope>NUCLEOTIDE SEQUENCE [LARGE SCALE GENOMIC DNA]</scope>
    <source>
        <strain evidence="2 3">SZMC22713</strain>
    </source>
</reference>
<dbReference type="OrthoDB" id="5945798at2759"/>
<dbReference type="InterPro" id="IPR001214">
    <property type="entry name" value="SET_dom"/>
</dbReference>
<dbReference type="Gene3D" id="2.170.270.10">
    <property type="entry name" value="SET domain"/>
    <property type="match status" value="1"/>
</dbReference>
<dbReference type="PANTHER" id="PTHR47332:SF4">
    <property type="entry name" value="SET DOMAIN-CONTAINING PROTEIN 5"/>
    <property type="match status" value="1"/>
</dbReference>
<dbReference type="InterPro" id="IPR053185">
    <property type="entry name" value="SET_domain_protein"/>
</dbReference>
<accession>A0A4Y7QBG1</accession>
<gene>
    <name evidence="2" type="ORF">BD410DRAFT_110328</name>
</gene>
<proteinExistence type="predicted"/>
<dbReference type="PROSITE" id="PS50280">
    <property type="entry name" value="SET"/>
    <property type="match status" value="1"/>
</dbReference>
<dbReference type="STRING" id="50990.A0A4Y7QBG1"/>
<keyword evidence="3" id="KW-1185">Reference proteome</keyword>
<dbReference type="AlphaFoldDB" id="A0A4Y7QBG1"/>
<dbReference type="InterPro" id="IPR046341">
    <property type="entry name" value="SET_dom_sf"/>
</dbReference>
<dbReference type="CDD" id="cd20071">
    <property type="entry name" value="SET_SMYD"/>
    <property type="match status" value="1"/>
</dbReference>
<sequence>MPPAIRIPRFVDRPTVLTSYPSGISKFRRRLPLYNRFNMLCMTARATSNSSSHTNRTELPQFGWPIQEKPVPRLPTTPQEVDAALDSLAAGGRLSIFGRACRESFQSTNKFCLWITYDHPFDGEYSDYGWGPPPESPTPPPFSIQPVSGCGRGMVASRSIKAGETIVVERPLAMHPAVIPEIDHLQGRWGLLEHTYEDSFHGLGEREKSLYMDLWNCKPLSGTLGNRLLGIARTNALHSIFSRFEHLPHYAGVYPNISRCNHSCGPNAAATRFDDEKMAMTLAARRSIAPGEEITISYTVEWTARSPPRRIEDEIFIHLRMQTLQTHETIPI</sequence>